<dbReference type="Proteomes" id="UP000002382">
    <property type="component" value="Chromosome"/>
</dbReference>
<dbReference type="eggNOG" id="COG1093">
    <property type="taxonomic scope" value="Bacteria"/>
</dbReference>
<dbReference type="EMBL" id="CP001634">
    <property type="protein sequence ID" value="ACR78939.1"/>
    <property type="molecule type" value="Genomic_DNA"/>
</dbReference>
<evidence type="ECO:0000313" key="7">
    <source>
        <dbReference type="EMBL" id="ACR78939.1"/>
    </source>
</evidence>
<dbReference type="CDD" id="cd00164">
    <property type="entry name" value="S1_like"/>
    <property type="match status" value="1"/>
</dbReference>
<dbReference type="InterPro" id="IPR012340">
    <property type="entry name" value="NA-bd_OB-fold"/>
</dbReference>
<feature type="compositionally biased region" description="Basic and acidic residues" evidence="5">
    <location>
        <begin position="558"/>
        <end position="572"/>
    </location>
</feature>
<dbReference type="Gene3D" id="2.40.50.140">
    <property type="entry name" value="Nucleic acid-binding proteins"/>
    <property type="match status" value="5"/>
</dbReference>
<gene>
    <name evidence="7" type="ordered locus">Kole_0214</name>
</gene>
<proteinExistence type="inferred from homology"/>
<feature type="region of interest" description="Disordered" evidence="5">
    <location>
        <begin position="542"/>
        <end position="572"/>
    </location>
</feature>
<dbReference type="PROSITE" id="PS50126">
    <property type="entry name" value="S1"/>
    <property type="match status" value="5"/>
</dbReference>
<feature type="domain" description="S1 motif" evidence="6">
    <location>
        <begin position="30"/>
        <end position="94"/>
    </location>
</feature>
<dbReference type="AlphaFoldDB" id="C5CIV0"/>
<dbReference type="InterPro" id="IPR003029">
    <property type="entry name" value="S1_domain"/>
</dbReference>
<accession>C5CIV0</accession>
<feature type="domain" description="S1 motif" evidence="6">
    <location>
        <begin position="281"/>
        <end position="351"/>
    </location>
</feature>
<evidence type="ECO:0000256" key="4">
    <source>
        <dbReference type="ARBA" id="ARBA00025604"/>
    </source>
</evidence>
<dbReference type="KEGG" id="kol:Kole_0214"/>
<comment type="similarity">
    <text evidence="1">Belongs to the bacterial ribosomal protein bS1 family.</text>
</comment>
<name>C5CIV0_KOSOT</name>
<dbReference type="SUPFAM" id="SSF50249">
    <property type="entry name" value="Nucleic acid-binding proteins"/>
    <property type="match status" value="6"/>
</dbReference>
<keyword evidence="8" id="KW-1185">Reference proteome</keyword>
<dbReference type="STRING" id="521045.Kole_0214"/>
<dbReference type="InterPro" id="IPR035104">
    <property type="entry name" value="Ribosomal_protein_S1-like"/>
</dbReference>
<dbReference type="SMART" id="SM00316">
    <property type="entry name" value="S1"/>
    <property type="match status" value="6"/>
</dbReference>
<evidence type="ECO:0000256" key="5">
    <source>
        <dbReference type="SAM" id="MobiDB-lite"/>
    </source>
</evidence>
<evidence type="ECO:0000256" key="1">
    <source>
        <dbReference type="ARBA" id="ARBA00006767"/>
    </source>
</evidence>
<dbReference type="GO" id="GO:0003729">
    <property type="term" value="F:mRNA binding"/>
    <property type="evidence" value="ECO:0007669"/>
    <property type="project" value="TreeGrafter"/>
</dbReference>
<reference evidence="7 8" key="1">
    <citation type="submission" date="2009-06" db="EMBL/GenBank/DDBJ databases">
        <title>Complete sequence of Thermotogales bacterium TBF 19.5.1.</title>
        <authorList>
            <consortium name="US DOE Joint Genome Institute"/>
            <person name="Lucas S."/>
            <person name="Copeland A."/>
            <person name="Lapidus A."/>
            <person name="Glavina del Rio T."/>
            <person name="Tice H."/>
            <person name="Bruce D."/>
            <person name="Goodwin L."/>
            <person name="Pitluck S."/>
            <person name="Chertkov O."/>
            <person name="Brettin T."/>
            <person name="Detter J.C."/>
            <person name="Han C."/>
            <person name="Schmutz J."/>
            <person name="Larimer F."/>
            <person name="Land M."/>
            <person name="Hauser L."/>
            <person name="Kyrpides N."/>
            <person name="Ovchinnikova G."/>
            <person name="Noll K."/>
        </authorList>
    </citation>
    <scope>NUCLEOTIDE SEQUENCE [LARGE SCALE GENOMIC DNA]</scope>
    <source>
        <strain evidence="8">ATCC BAA-1733 / DSM 21960 / TBF 19.5.1</strain>
    </source>
</reference>
<comment type="function">
    <text evidence="4">Binds mRNA; thus facilitating recognition of the initiation point. It is needed to translate mRNA with a short Shine-Dalgarno (SD) purine-rich sequence.</text>
</comment>
<dbReference type="Pfam" id="PF00575">
    <property type="entry name" value="S1"/>
    <property type="match status" value="5"/>
</dbReference>
<sequence>MEEKYNGQNEENLSMEDILKQMDEVDERRGRSKTAEVHSIQPDGLLVILEGKLDGFAPESELVKPLKEYNIGDKIEVQIMKVDEDEGRSVVSEKRIYFRTALKKVENAYKSGEPVTGTILGETKGGYNVKLLNVVPAFLPGSQSGIRRGRPIPEGEQEFKVINFRKKKRGTNIVVSLTAFKEEKVKAYFEALETGSTVEGTIESIKDFGAFVRLTNEVVGLIPASEVSWDPSQKVHDVLNVGDKVTVKVIDVDPEKKKISLSLKQLQEDPWNTVEEKYPVGSVVEGVVKSIVPFGFFVMIEPGVEGLVHISEVFWGNVRRDLKELIREGDRVKVKIKDIDKEKRTLSLSYREALGDPWDNIEEKYKVGEIVDGKVVKVLPTGAIVELEEYVSGFVPVSEMSWNFVDRVEDVVKESSEVKTKILSIDKENRRMRLSLKQATEDPWQKVHTELKVGDYVEGKITRLIKSGAVVMVDGYGVEAFLPASQVAMKRVENLEDAIKIGEHRRFKIIRLVYDPEKDVRNMVVSIKQLLLDKEKEETQKALEELSGEESSTLSLGEKLKEHLEKNSEGEK</sequence>
<dbReference type="PANTHER" id="PTHR10724">
    <property type="entry name" value="30S RIBOSOMAL PROTEIN S1"/>
    <property type="match status" value="1"/>
</dbReference>
<dbReference type="FunFam" id="2.40.50.140:FF:000103">
    <property type="entry name" value="protein RRP5 homolog"/>
    <property type="match status" value="2"/>
</dbReference>
<keyword evidence="3" id="KW-0687">Ribonucleoprotein</keyword>
<evidence type="ECO:0000259" key="6">
    <source>
        <dbReference type="PROSITE" id="PS50126"/>
    </source>
</evidence>
<reference evidence="7 8" key="2">
    <citation type="journal article" date="2011" name="J. Bacteriol.">
        <title>Genome Sequence of Kosmotoga olearia Strain TBF 19.5.1, a Thermophilic Bacterium with a Wide Growth Temperature Range, Isolated from the Troll B Oil Platform in the North Sea.</title>
        <authorList>
            <person name="Swithers K.S."/>
            <person name="Dipippo J.L."/>
            <person name="Bruce D.C."/>
            <person name="Detter C."/>
            <person name="Tapia R."/>
            <person name="Han S."/>
            <person name="Goodwin L.A."/>
            <person name="Han J."/>
            <person name="Woyke T."/>
            <person name="Pitluck S."/>
            <person name="Pennacchio L."/>
            <person name="Nolan M."/>
            <person name="Mikhailova N."/>
            <person name="Land M.L."/>
            <person name="Nesbo C.L."/>
            <person name="Gogarten J.P."/>
            <person name="Noll K.M."/>
        </authorList>
    </citation>
    <scope>NUCLEOTIDE SEQUENCE [LARGE SCALE GENOMIC DNA]</scope>
    <source>
        <strain evidence="8">ATCC BAA-1733 / DSM 21960 / TBF 19.5.1</strain>
    </source>
</reference>
<feature type="region of interest" description="Disordered" evidence="5">
    <location>
        <begin position="1"/>
        <end position="36"/>
    </location>
</feature>
<dbReference type="OrthoDB" id="9804077at2"/>
<dbReference type="GO" id="GO:0003735">
    <property type="term" value="F:structural constituent of ribosome"/>
    <property type="evidence" value="ECO:0007669"/>
    <property type="project" value="TreeGrafter"/>
</dbReference>
<keyword evidence="2" id="KW-0689">Ribosomal protein</keyword>
<feature type="domain" description="S1 motif" evidence="6">
    <location>
        <begin position="195"/>
        <end position="264"/>
    </location>
</feature>
<dbReference type="PRINTS" id="PR00681">
    <property type="entry name" value="RIBOSOMALS1"/>
</dbReference>
<evidence type="ECO:0000313" key="8">
    <source>
        <dbReference type="Proteomes" id="UP000002382"/>
    </source>
</evidence>
<dbReference type="HOGENOM" id="CLU_015805_2_1_0"/>
<feature type="compositionally biased region" description="Basic and acidic residues" evidence="5">
    <location>
        <begin position="17"/>
        <end position="36"/>
    </location>
</feature>
<protein>
    <submittedName>
        <fullName evidence="7">RNA binding S1 domain protein</fullName>
    </submittedName>
</protein>
<feature type="compositionally biased region" description="Polar residues" evidence="5">
    <location>
        <begin position="1"/>
        <end position="12"/>
    </location>
</feature>
<evidence type="ECO:0000256" key="2">
    <source>
        <dbReference type="ARBA" id="ARBA00022980"/>
    </source>
</evidence>
<dbReference type="GO" id="GO:0006412">
    <property type="term" value="P:translation"/>
    <property type="evidence" value="ECO:0007669"/>
    <property type="project" value="TreeGrafter"/>
</dbReference>
<organism evidence="7 8">
    <name type="scientific">Kosmotoga olearia (strain ATCC BAA-1733 / DSM 21960 / TBF 19.5.1)</name>
    <dbReference type="NCBI Taxonomy" id="521045"/>
    <lineage>
        <taxon>Bacteria</taxon>
        <taxon>Thermotogati</taxon>
        <taxon>Thermotogota</taxon>
        <taxon>Thermotogae</taxon>
        <taxon>Kosmotogales</taxon>
        <taxon>Kosmotogaceae</taxon>
        <taxon>Kosmotoga</taxon>
    </lineage>
</organism>
<evidence type="ECO:0000256" key="3">
    <source>
        <dbReference type="ARBA" id="ARBA00023274"/>
    </source>
</evidence>
<dbReference type="PANTHER" id="PTHR10724:SF7">
    <property type="entry name" value="SMALL RIBOSOMAL SUBUNIT PROTEIN BS1C"/>
    <property type="match status" value="1"/>
</dbReference>
<feature type="domain" description="S1 motif" evidence="6">
    <location>
        <begin position="454"/>
        <end position="528"/>
    </location>
</feature>
<feature type="domain" description="S1 motif" evidence="6">
    <location>
        <begin position="368"/>
        <end position="437"/>
    </location>
</feature>
<dbReference type="InterPro" id="IPR050437">
    <property type="entry name" value="Ribos_protein_bS1-like"/>
</dbReference>
<dbReference type="RefSeq" id="WP_012744726.1">
    <property type="nucleotide sequence ID" value="NC_012785.1"/>
</dbReference>
<dbReference type="eggNOG" id="COG0539">
    <property type="taxonomic scope" value="Bacteria"/>
</dbReference>
<dbReference type="GO" id="GO:0022627">
    <property type="term" value="C:cytosolic small ribosomal subunit"/>
    <property type="evidence" value="ECO:0007669"/>
    <property type="project" value="TreeGrafter"/>
</dbReference>